<reference evidence="2" key="1">
    <citation type="journal article" date="2019" name="Int. J. Syst. Evol. Microbiol.">
        <title>The Global Catalogue of Microorganisms (GCM) 10K type strain sequencing project: providing services to taxonomists for standard genome sequencing and annotation.</title>
        <authorList>
            <consortium name="The Broad Institute Genomics Platform"/>
            <consortium name="The Broad Institute Genome Sequencing Center for Infectious Disease"/>
            <person name="Wu L."/>
            <person name="Ma J."/>
        </authorList>
    </citation>
    <scope>NUCLEOTIDE SEQUENCE [LARGE SCALE GENOMIC DNA]</scope>
    <source>
        <strain evidence="2">CGMCC 1.15180</strain>
    </source>
</reference>
<gene>
    <name evidence="1" type="ORF">ACFSKL_06910</name>
</gene>
<keyword evidence="2" id="KW-1185">Reference proteome</keyword>
<evidence type="ECO:0000313" key="1">
    <source>
        <dbReference type="EMBL" id="MFD2034511.1"/>
    </source>
</evidence>
<evidence type="ECO:0000313" key="2">
    <source>
        <dbReference type="Proteomes" id="UP001597361"/>
    </source>
</evidence>
<protein>
    <submittedName>
        <fullName evidence="1">Uncharacterized protein</fullName>
    </submittedName>
</protein>
<dbReference type="RefSeq" id="WP_376884744.1">
    <property type="nucleotide sequence ID" value="NZ_JBHUHR010000021.1"/>
</dbReference>
<name>A0ABW4VLD0_9BACT</name>
<accession>A0ABW4VLD0</accession>
<dbReference type="EMBL" id="JBHUHR010000021">
    <property type="protein sequence ID" value="MFD2034511.1"/>
    <property type="molecule type" value="Genomic_DNA"/>
</dbReference>
<sequence length="134" mass="14647">MDKYRNIPPHLLLPPETIFHGRARTRVFEPGLRVGSHLLLPPRTAGQLVPRVKRFGKPSILVIHLTIEENIVQVSGRSICFVVFFAVNIPASPEFPSDLFSIVVVIPLSTPMETGTASAVAIRIDTAGLIFASP</sequence>
<proteinExistence type="predicted"/>
<organism evidence="1 2">
    <name type="scientific">Belliella marina</name>
    <dbReference type="NCBI Taxonomy" id="1644146"/>
    <lineage>
        <taxon>Bacteria</taxon>
        <taxon>Pseudomonadati</taxon>
        <taxon>Bacteroidota</taxon>
        <taxon>Cytophagia</taxon>
        <taxon>Cytophagales</taxon>
        <taxon>Cyclobacteriaceae</taxon>
        <taxon>Belliella</taxon>
    </lineage>
</organism>
<comment type="caution">
    <text evidence="1">The sequence shown here is derived from an EMBL/GenBank/DDBJ whole genome shotgun (WGS) entry which is preliminary data.</text>
</comment>
<dbReference type="Proteomes" id="UP001597361">
    <property type="component" value="Unassembled WGS sequence"/>
</dbReference>